<proteinExistence type="predicted"/>
<dbReference type="AlphaFoldDB" id="A0A5C3LRK8"/>
<evidence type="ECO:0000313" key="3">
    <source>
        <dbReference type="Proteomes" id="UP000308652"/>
    </source>
</evidence>
<reference evidence="2 3" key="1">
    <citation type="journal article" date="2019" name="Nat. Ecol. Evol.">
        <title>Megaphylogeny resolves global patterns of mushroom evolution.</title>
        <authorList>
            <person name="Varga T."/>
            <person name="Krizsan K."/>
            <person name="Foldi C."/>
            <person name="Dima B."/>
            <person name="Sanchez-Garcia M."/>
            <person name="Sanchez-Ramirez S."/>
            <person name="Szollosi G.J."/>
            <person name="Szarkandi J.G."/>
            <person name="Papp V."/>
            <person name="Albert L."/>
            <person name="Andreopoulos W."/>
            <person name="Angelini C."/>
            <person name="Antonin V."/>
            <person name="Barry K.W."/>
            <person name="Bougher N.L."/>
            <person name="Buchanan P."/>
            <person name="Buyck B."/>
            <person name="Bense V."/>
            <person name="Catcheside P."/>
            <person name="Chovatia M."/>
            <person name="Cooper J."/>
            <person name="Damon W."/>
            <person name="Desjardin D."/>
            <person name="Finy P."/>
            <person name="Geml J."/>
            <person name="Haridas S."/>
            <person name="Hughes K."/>
            <person name="Justo A."/>
            <person name="Karasinski D."/>
            <person name="Kautmanova I."/>
            <person name="Kiss B."/>
            <person name="Kocsube S."/>
            <person name="Kotiranta H."/>
            <person name="LaButti K.M."/>
            <person name="Lechner B.E."/>
            <person name="Liimatainen K."/>
            <person name="Lipzen A."/>
            <person name="Lukacs Z."/>
            <person name="Mihaltcheva S."/>
            <person name="Morgado L.N."/>
            <person name="Niskanen T."/>
            <person name="Noordeloos M.E."/>
            <person name="Ohm R.A."/>
            <person name="Ortiz-Santana B."/>
            <person name="Ovrebo C."/>
            <person name="Racz N."/>
            <person name="Riley R."/>
            <person name="Savchenko A."/>
            <person name="Shiryaev A."/>
            <person name="Soop K."/>
            <person name="Spirin V."/>
            <person name="Szebenyi C."/>
            <person name="Tomsovsky M."/>
            <person name="Tulloss R.E."/>
            <person name="Uehling J."/>
            <person name="Grigoriev I.V."/>
            <person name="Vagvolgyi C."/>
            <person name="Papp T."/>
            <person name="Martin F.M."/>
            <person name="Miettinen O."/>
            <person name="Hibbett D.S."/>
            <person name="Nagy L.G."/>
        </authorList>
    </citation>
    <scope>NUCLEOTIDE SEQUENCE [LARGE SCALE GENOMIC DNA]</scope>
    <source>
        <strain evidence="2 3">CBS 166.37</strain>
    </source>
</reference>
<organism evidence="2 3">
    <name type="scientific">Crucibulum laeve</name>
    <dbReference type="NCBI Taxonomy" id="68775"/>
    <lineage>
        <taxon>Eukaryota</taxon>
        <taxon>Fungi</taxon>
        <taxon>Dikarya</taxon>
        <taxon>Basidiomycota</taxon>
        <taxon>Agaricomycotina</taxon>
        <taxon>Agaricomycetes</taxon>
        <taxon>Agaricomycetidae</taxon>
        <taxon>Agaricales</taxon>
        <taxon>Agaricineae</taxon>
        <taxon>Nidulariaceae</taxon>
        <taxon>Crucibulum</taxon>
    </lineage>
</organism>
<dbReference type="InterPro" id="IPR001810">
    <property type="entry name" value="F-box_dom"/>
</dbReference>
<dbReference type="Pfam" id="PF00646">
    <property type="entry name" value="F-box"/>
    <property type="match status" value="1"/>
</dbReference>
<sequence length="332" mass="37930">MSRHPIPSLTHILVYDVVDMITDHLDRQTHISFSQVNKEWYSLLRRRFLGPHLRVTVSQFSKLLITISASPPLFNDVLQSTKCLTIVDSHGASNMDNIIDLFTPYVIKAFSKIHSLELDGSMNFTSFTAFLVFFPALDTLIISGVQWRENPSTMDPTRPIHRYDKGLRMYMDLSWKQITTMLGWLLANNVAVHVMALKIDITLMRDNDRLILPRTSVDELRTLQLSNINPLMNITGNALIFFLHDQFISTTLENLTLTVFAYNKIHLERLPWGTICIILADRLECGGLKQLEVVVLDIESPNLQDGLEQFLRGELAPFSEKDILTVKFQDSG</sequence>
<dbReference type="EMBL" id="ML213621">
    <property type="protein sequence ID" value="TFK35530.1"/>
    <property type="molecule type" value="Genomic_DNA"/>
</dbReference>
<name>A0A5C3LRK8_9AGAR</name>
<evidence type="ECO:0000259" key="1">
    <source>
        <dbReference type="Pfam" id="PF00646"/>
    </source>
</evidence>
<protein>
    <recommendedName>
        <fullName evidence="1">F-box domain-containing protein</fullName>
    </recommendedName>
</protein>
<dbReference type="Proteomes" id="UP000308652">
    <property type="component" value="Unassembled WGS sequence"/>
</dbReference>
<evidence type="ECO:0000313" key="2">
    <source>
        <dbReference type="EMBL" id="TFK35530.1"/>
    </source>
</evidence>
<gene>
    <name evidence="2" type="ORF">BDQ12DRAFT_688282</name>
</gene>
<keyword evidence="3" id="KW-1185">Reference proteome</keyword>
<accession>A0A5C3LRK8</accession>
<feature type="domain" description="F-box" evidence="1">
    <location>
        <begin position="13"/>
        <end position="47"/>
    </location>
</feature>